<feature type="compositionally biased region" description="Polar residues" evidence="7">
    <location>
        <begin position="191"/>
        <end position="202"/>
    </location>
</feature>
<feature type="transmembrane region" description="Helical" evidence="6">
    <location>
        <begin position="89"/>
        <end position="109"/>
    </location>
</feature>
<keyword evidence="5 6" id="KW-0472">Membrane</keyword>
<evidence type="ECO:0000256" key="6">
    <source>
        <dbReference type="RuleBase" id="RU363053"/>
    </source>
</evidence>
<dbReference type="RefSeq" id="XP_025379419.1">
    <property type="nucleotide sequence ID" value="XM_025521311.1"/>
</dbReference>
<feature type="transmembrane region" description="Helical" evidence="6">
    <location>
        <begin position="154"/>
        <end position="172"/>
    </location>
</feature>
<accession>A0A316YSL0</accession>
<dbReference type="PANTHER" id="PTHR11266">
    <property type="entry name" value="PEROXISOMAL MEMBRANE PROTEIN 2, PXMP2 MPV17"/>
    <property type="match status" value="1"/>
</dbReference>
<organism evidence="8 9">
    <name type="scientific">Acaromyces ingoldii</name>
    <dbReference type="NCBI Taxonomy" id="215250"/>
    <lineage>
        <taxon>Eukaryota</taxon>
        <taxon>Fungi</taxon>
        <taxon>Dikarya</taxon>
        <taxon>Basidiomycota</taxon>
        <taxon>Ustilaginomycotina</taxon>
        <taxon>Exobasidiomycetes</taxon>
        <taxon>Exobasidiales</taxon>
        <taxon>Cryptobasidiaceae</taxon>
        <taxon>Acaromyces</taxon>
    </lineage>
</organism>
<dbReference type="Pfam" id="PF04117">
    <property type="entry name" value="Mpv17_PMP22"/>
    <property type="match status" value="1"/>
</dbReference>
<feature type="transmembrane region" description="Helical" evidence="6">
    <location>
        <begin position="50"/>
        <end position="69"/>
    </location>
</feature>
<evidence type="ECO:0000256" key="1">
    <source>
        <dbReference type="ARBA" id="ARBA00004141"/>
    </source>
</evidence>
<keyword evidence="9" id="KW-1185">Reference proteome</keyword>
<gene>
    <name evidence="8" type="ORF">FA10DRAFT_266019</name>
</gene>
<protein>
    <recommendedName>
        <fullName evidence="10">Protein SYM1</fullName>
    </recommendedName>
</protein>
<feature type="region of interest" description="Disordered" evidence="7">
    <location>
        <begin position="179"/>
        <end position="203"/>
    </location>
</feature>
<evidence type="ECO:0000256" key="5">
    <source>
        <dbReference type="ARBA" id="ARBA00023136"/>
    </source>
</evidence>
<sequence>MAAAIQRLIQASSATLPRQMASAGFLFATGDVIAQQVIEKRGKQHDLVRTARLTAYGSLIFSPIAAMWFGKVLERVPFKGRAGVVAKVVLDQSLAAPALLGVFFTATTLMEGKGIEDVKKKLETSYWSTLKTSWCVWIPVQTINMAFVPPAQRLLFVNVVSIAWNTFLALVAGGGGSQEQKSDAVELPSMGSGSSPSRNINALQHELREIKTDKQH</sequence>
<dbReference type="GO" id="GO:0016020">
    <property type="term" value="C:membrane"/>
    <property type="evidence" value="ECO:0007669"/>
    <property type="project" value="UniProtKB-SubCell"/>
</dbReference>
<dbReference type="InParanoid" id="A0A316YSL0"/>
<name>A0A316YSL0_9BASI</name>
<dbReference type="AlphaFoldDB" id="A0A316YSL0"/>
<comment type="similarity">
    <text evidence="2 6">Belongs to the peroxisomal membrane protein PXMP2/4 family.</text>
</comment>
<dbReference type="OrthoDB" id="430207at2759"/>
<dbReference type="PANTHER" id="PTHR11266:SF17">
    <property type="entry name" value="PROTEIN MPV17"/>
    <property type="match status" value="1"/>
</dbReference>
<keyword evidence="4 6" id="KW-1133">Transmembrane helix</keyword>
<comment type="subcellular location">
    <subcellularLocation>
        <location evidence="1">Membrane</location>
        <topology evidence="1">Multi-pass membrane protein</topology>
    </subcellularLocation>
</comment>
<dbReference type="GO" id="GO:0005739">
    <property type="term" value="C:mitochondrion"/>
    <property type="evidence" value="ECO:0007669"/>
    <property type="project" value="TreeGrafter"/>
</dbReference>
<evidence type="ECO:0000256" key="7">
    <source>
        <dbReference type="SAM" id="MobiDB-lite"/>
    </source>
</evidence>
<dbReference type="GeneID" id="37043227"/>
<evidence type="ECO:0000256" key="3">
    <source>
        <dbReference type="ARBA" id="ARBA00022692"/>
    </source>
</evidence>
<evidence type="ECO:0000313" key="9">
    <source>
        <dbReference type="Proteomes" id="UP000245768"/>
    </source>
</evidence>
<evidence type="ECO:0000256" key="4">
    <source>
        <dbReference type="ARBA" id="ARBA00022989"/>
    </source>
</evidence>
<dbReference type="EMBL" id="KZ819635">
    <property type="protein sequence ID" value="PWN92221.1"/>
    <property type="molecule type" value="Genomic_DNA"/>
</dbReference>
<proteinExistence type="inferred from homology"/>
<dbReference type="InterPro" id="IPR007248">
    <property type="entry name" value="Mpv17_PMP22"/>
</dbReference>
<evidence type="ECO:0008006" key="10">
    <source>
        <dbReference type="Google" id="ProtNLM"/>
    </source>
</evidence>
<evidence type="ECO:0000313" key="8">
    <source>
        <dbReference type="EMBL" id="PWN92221.1"/>
    </source>
</evidence>
<evidence type="ECO:0000256" key="2">
    <source>
        <dbReference type="ARBA" id="ARBA00006824"/>
    </source>
</evidence>
<dbReference type="Proteomes" id="UP000245768">
    <property type="component" value="Unassembled WGS sequence"/>
</dbReference>
<reference evidence="8 9" key="1">
    <citation type="journal article" date="2018" name="Mol. Biol. Evol.">
        <title>Broad Genomic Sampling Reveals a Smut Pathogenic Ancestry of the Fungal Clade Ustilaginomycotina.</title>
        <authorList>
            <person name="Kijpornyongpan T."/>
            <person name="Mondo S.J."/>
            <person name="Barry K."/>
            <person name="Sandor L."/>
            <person name="Lee J."/>
            <person name="Lipzen A."/>
            <person name="Pangilinan J."/>
            <person name="LaButti K."/>
            <person name="Hainaut M."/>
            <person name="Henrissat B."/>
            <person name="Grigoriev I.V."/>
            <person name="Spatafora J.W."/>
            <person name="Aime M.C."/>
        </authorList>
    </citation>
    <scope>NUCLEOTIDE SEQUENCE [LARGE SCALE GENOMIC DNA]</scope>
    <source>
        <strain evidence="8 9">MCA 4198</strain>
    </source>
</reference>
<keyword evidence="3 6" id="KW-0812">Transmembrane</keyword>
<dbReference type="STRING" id="215250.A0A316YSL0"/>